<keyword evidence="3" id="KW-0430">Lectin</keyword>
<feature type="compositionally biased region" description="Low complexity" evidence="4">
    <location>
        <begin position="99"/>
        <end position="115"/>
    </location>
</feature>
<gene>
    <name evidence="6" type="ORF">GJ744_012271</name>
</gene>
<keyword evidence="5" id="KW-1133">Transmembrane helix</keyword>
<dbReference type="Gene3D" id="2.120.10.70">
    <property type="entry name" value="Fucose-specific lectin"/>
    <property type="match status" value="2"/>
</dbReference>
<proteinExistence type="inferred from homology"/>
<evidence type="ECO:0000313" key="6">
    <source>
        <dbReference type="EMBL" id="KAF7506120.1"/>
    </source>
</evidence>
<evidence type="ECO:0000256" key="5">
    <source>
        <dbReference type="SAM" id="Phobius"/>
    </source>
</evidence>
<evidence type="ECO:0000256" key="3">
    <source>
        <dbReference type="ARBA" id="ARBA00022734"/>
    </source>
</evidence>
<name>A0A8H7AJ78_9EURO</name>
<keyword evidence="7" id="KW-1185">Reference proteome</keyword>
<evidence type="ECO:0000313" key="7">
    <source>
        <dbReference type="Proteomes" id="UP000606974"/>
    </source>
</evidence>
<dbReference type="GO" id="GO:0030246">
    <property type="term" value="F:carbohydrate binding"/>
    <property type="evidence" value="ECO:0007669"/>
    <property type="project" value="UniProtKB-KW"/>
</dbReference>
<evidence type="ECO:0000256" key="2">
    <source>
        <dbReference type="ARBA" id="ARBA00015560"/>
    </source>
</evidence>
<comment type="caution">
    <text evidence="6">The sequence shown here is derived from an EMBL/GenBank/DDBJ whole genome shotgun (WGS) entry which is preliminary data.</text>
</comment>
<dbReference type="SUPFAM" id="SSF89372">
    <property type="entry name" value="Fucose-specific lectin"/>
    <property type="match status" value="1"/>
</dbReference>
<feature type="transmembrane region" description="Helical" evidence="5">
    <location>
        <begin position="63"/>
        <end position="84"/>
    </location>
</feature>
<feature type="region of interest" description="Disordered" evidence="4">
    <location>
        <begin position="85"/>
        <end position="128"/>
    </location>
</feature>
<protein>
    <recommendedName>
        <fullName evidence="2">Fucose-specific lectin</fullName>
    </recommendedName>
</protein>
<keyword evidence="5" id="KW-0812">Transmembrane</keyword>
<sequence>MELNYHEHDPRSAPEMIERNSAANPPQVFYELPDKNHNPNIAFKTHHELQTATTNTRSRKTTLLWIAVTGTLIIILAATIGGVLGSRRNSEKNPTNTHSAGGEAGSSVSTSGSASRPTAFNVPGNSDGVPGQSTVNDAWAFNGTSLASFTFPTTEDTASTNYYVFFQHSNGELRKVVYNNSRWQVSEFITNDALLGTPIAAYWRGVDQGVHLIHLFYLDKNSVLQELRGKHASNSWVNGTLGQLSATSSASLGLTAQFAGACQGVGTAWLTYHIGSGNEARALFHNMDLDTWSVRDIFSDVKAGAAFLAYYDIGVWRFFYVSSENSQLQERICVDCCMNATSAGWRTGLSGTTISSTEAGFGGYNVGGPPRMLYYLDSNNTIRELNNTGVYPNEVWIENASSTKTLGNTGQAANPNDPAKPTGLAVATGIPNGKMAMSTGFRGITQQIWLFYQASSTDITVIVRDRDEAGYWADPATIPITTVV</sequence>
<reference evidence="6" key="1">
    <citation type="submission" date="2020-02" db="EMBL/GenBank/DDBJ databases">
        <authorList>
            <person name="Palmer J.M."/>
        </authorList>
    </citation>
    <scope>NUCLEOTIDE SEQUENCE</scope>
    <source>
        <strain evidence="6">EPUS1.4</strain>
        <tissue evidence="6">Thallus</tissue>
    </source>
</reference>
<dbReference type="InterPro" id="IPR012475">
    <property type="entry name" value="Fungal_lectin"/>
</dbReference>
<dbReference type="EMBL" id="JAACFV010000094">
    <property type="protein sequence ID" value="KAF7506120.1"/>
    <property type="molecule type" value="Genomic_DNA"/>
</dbReference>
<comment type="similarity">
    <text evidence="1">Belongs to the fungal fucose-specific lectin family.</text>
</comment>
<accession>A0A8H7AJ78</accession>
<evidence type="ECO:0000256" key="1">
    <source>
        <dbReference type="ARBA" id="ARBA00009042"/>
    </source>
</evidence>
<dbReference type="OrthoDB" id="4319834at2759"/>
<dbReference type="AlphaFoldDB" id="A0A8H7AJ78"/>
<keyword evidence="5" id="KW-0472">Membrane</keyword>
<dbReference type="Pfam" id="PF07938">
    <property type="entry name" value="Fungal_lectin"/>
    <property type="match status" value="1"/>
</dbReference>
<evidence type="ECO:0000256" key="4">
    <source>
        <dbReference type="SAM" id="MobiDB-lite"/>
    </source>
</evidence>
<organism evidence="6 7">
    <name type="scientific">Endocarpon pusillum</name>
    <dbReference type="NCBI Taxonomy" id="364733"/>
    <lineage>
        <taxon>Eukaryota</taxon>
        <taxon>Fungi</taxon>
        <taxon>Dikarya</taxon>
        <taxon>Ascomycota</taxon>
        <taxon>Pezizomycotina</taxon>
        <taxon>Eurotiomycetes</taxon>
        <taxon>Chaetothyriomycetidae</taxon>
        <taxon>Verrucariales</taxon>
        <taxon>Verrucariaceae</taxon>
        <taxon>Endocarpon</taxon>
    </lineage>
</organism>
<dbReference type="Proteomes" id="UP000606974">
    <property type="component" value="Unassembled WGS sequence"/>
</dbReference>